<dbReference type="EMBL" id="CAWYQH010000163">
    <property type="protein sequence ID" value="CAK8697283.1"/>
    <property type="molecule type" value="Genomic_DNA"/>
</dbReference>
<name>A0ABP0GZW4_CLALP</name>
<reference evidence="1 2" key="1">
    <citation type="submission" date="2024-02" db="EMBL/GenBank/DDBJ databases">
        <authorList>
            <person name="Daric V."/>
            <person name="Darras S."/>
        </authorList>
    </citation>
    <scope>NUCLEOTIDE SEQUENCE [LARGE SCALE GENOMIC DNA]</scope>
</reference>
<evidence type="ECO:0000313" key="2">
    <source>
        <dbReference type="Proteomes" id="UP001642483"/>
    </source>
</evidence>
<proteinExistence type="predicted"/>
<comment type="caution">
    <text evidence="1">The sequence shown here is derived from an EMBL/GenBank/DDBJ whole genome shotgun (WGS) entry which is preliminary data.</text>
</comment>
<protein>
    <submittedName>
        <fullName evidence="1">Uncharacterized protein</fullName>
    </submittedName>
</protein>
<accession>A0ABP0GZW4</accession>
<dbReference type="Proteomes" id="UP001642483">
    <property type="component" value="Unassembled WGS sequence"/>
</dbReference>
<organism evidence="1 2">
    <name type="scientific">Clavelina lepadiformis</name>
    <name type="common">Light-bulb sea squirt</name>
    <name type="synonym">Ascidia lepadiformis</name>
    <dbReference type="NCBI Taxonomy" id="159417"/>
    <lineage>
        <taxon>Eukaryota</taxon>
        <taxon>Metazoa</taxon>
        <taxon>Chordata</taxon>
        <taxon>Tunicata</taxon>
        <taxon>Ascidiacea</taxon>
        <taxon>Aplousobranchia</taxon>
        <taxon>Clavelinidae</taxon>
        <taxon>Clavelina</taxon>
    </lineage>
</organism>
<sequence>MYFTRKQNNLHSRPIILFCRQYFLQEVVIRLYFLKKISAGKVSINFAGYKAFHIQMVFAQGNANKYRYEIQVVGQRWLTKCQSGTLWLTDRDAGTKP</sequence>
<keyword evidence="2" id="KW-1185">Reference proteome</keyword>
<gene>
    <name evidence="1" type="ORF">CVLEPA_LOCUS30539</name>
</gene>
<evidence type="ECO:0000313" key="1">
    <source>
        <dbReference type="EMBL" id="CAK8697283.1"/>
    </source>
</evidence>